<evidence type="ECO:0000313" key="6">
    <source>
        <dbReference type="Proteomes" id="UP000483820"/>
    </source>
</evidence>
<evidence type="ECO:0000256" key="3">
    <source>
        <dbReference type="ARBA" id="ARBA00034483"/>
    </source>
</evidence>
<dbReference type="CTD" id="78775507"/>
<dbReference type="GO" id="GO:0010468">
    <property type="term" value="P:regulation of gene expression"/>
    <property type="evidence" value="ECO:0007669"/>
    <property type="project" value="TreeGrafter"/>
</dbReference>
<evidence type="ECO:0000256" key="1">
    <source>
        <dbReference type="ARBA" id="ARBA00004123"/>
    </source>
</evidence>
<dbReference type="PANTHER" id="PTHR14017:SF14">
    <property type="entry name" value="JMJC DOMAIN-CONTAINING PROTEIN"/>
    <property type="match status" value="1"/>
</dbReference>
<dbReference type="GO" id="GO:0031490">
    <property type="term" value="F:chromatin DNA binding"/>
    <property type="evidence" value="ECO:0007669"/>
    <property type="project" value="TreeGrafter"/>
</dbReference>
<dbReference type="RefSeq" id="XP_053583907.1">
    <property type="nucleotide sequence ID" value="XM_053729135.1"/>
</dbReference>
<keyword evidence="2" id="KW-0539">Nucleus</keyword>
<dbReference type="GO" id="GO:0044666">
    <property type="term" value="C:MLL3/4 complex"/>
    <property type="evidence" value="ECO:0007669"/>
    <property type="project" value="TreeGrafter"/>
</dbReference>
<accession>A0A6A5GN25</accession>
<sequence length="195" mass="22056">MHQLPQPTTSNFNRNDKNGDPKKWTITGNVTEKGFPLTTFVYWLNNGINYAKEVYAKMKESQMTDLEIFRAELETYLHQNQLPINGQPHNTNANLIEFATNIEWETQDFTFEVDQLPYMLSLNGKGNLLNYAGENIAGLNSAQLYVKAPGPRTSIHPENSALTSFYHNIGPGDCVLYGVPLSRSLINYSNVFCET</sequence>
<evidence type="ECO:0000256" key="2">
    <source>
        <dbReference type="ARBA" id="ARBA00023242"/>
    </source>
</evidence>
<feature type="compositionally biased region" description="Polar residues" evidence="4">
    <location>
        <begin position="1"/>
        <end position="13"/>
    </location>
</feature>
<dbReference type="InterPro" id="IPR051630">
    <property type="entry name" value="Corepressor-Demethylase"/>
</dbReference>
<proteinExistence type="inferred from homology"/>
<name>A0A6A5GN25_CAERE</name>
<gene>
    <name evidence="5" type="ORF">GCK72_012464</name>
</gene>
<organism evidence="5 6">
    <name type="scientific">Caenorhabditis remanei</name>
    <name type="common">Caenorhabditis vulgaris</name>
    <dbReference type="NCBI Taxonomy" id="31234"/>
    <lineage>
        <taxon>Eukaryota</taxon>
        <taxon>Metazoa</taxon>
        <taxon>Ecdysozoa</taxon>
        <taxon>Nematoda</taxon>
        <taxon>Chromadorea</taxon>
        <taxon>Rhabditida</taxon>
        <taxon>Rhabditina</taxon>
        <taxon>Rhabditomorpha</taxon>
        <taxon>Rhabditoidea</taxon>
        <taxon>Rhabditidae</taxon>
        <taxon>Peloderinae</taxon>
        <taxon>Caenorhabditis</taxon>
    </lineage>
</organism>
<dbReference type="GO" id="GO:0071558">
    <property type="term" value="F:histone H3K27me2/H3K27me3 demethylase activity"/>
    <property type="evidence" value="ECO:0007669"/>
    <property type="project" value="TreeGrafter"/>
</dbReference>
<dbReference type="PANTHER" id="PTHR14017">
    <property type="entry name" value="LYSINE-SPECIFIC DEMETHYLASE"/>
    <property type="match status" value="1"/>
</dbReference>
<evidence type="ECO:0000256" key="4">
    <source>
        <dbReference type="SAM" id="MobiDB-lite"/>
    </source>
</evidence>
<dbReference type="GO" id="GO:0000978">
    <property type="term" value="F:RNA polymerase II cis-regulatory region sequence-specific DNA binding"/>
    <property type="evidence" value="ECO:0007669"/>
    <property type="project" value="TreeGrafter"/>
</dbReference>
<feature type="compositionally biased region" description="Basic and acidic residues" evidence="4">
    <location>
        <begin position="14"/>
        <end position="23"/>
    </location>
</feature>
<dbReference type="Proteomes" id="UP000483820">
    <property type="component" value="Chromosome IV"/>
</dbReference>
<comment type="caution">
    <text evidence="5">The sequence shown here is derived from an EMBL/GenBank/DDBJ whole genome shotgun (WGS) entry which is preliminary data.</text>
</comment>
<dbReference type="KEGG" id="crq:GCK72_012464"/>
<dbReference type="EMBL" id="WUAV01000004">
    <property type="protein sequence ID" value="KAF1756011.1"/>
    <property type="molecule type" value="Genomic_DNA"/>
</dbReference>
<dbReference type="GeneID" id="78775507"/>
<comment type="subcellular location">
    <subcellularLocation>
        <location evidence="1">Nucleus</location>
    </subcellularLocation>
</comment>
<comment type="similarity">
    <text evidence="3">Belongs to the UTX family.</text>
</comment>
<reference evidence="5 6" key="1">
    <citation type="submission" date="2019-12" db="EMBL/GenBank/DDBJ databases">
        <title>Chromosome-level assembly of the Caenorhabditis remanei genome.</title>
        <authorList>
            <person name="Teterina A.A."/>
            <person name="Willis J.H."/>
            <person name="Phillips P.C."/>
        </authorList>
    </citation>
    <scope>NUCLEOTIDE SEQUENCE [LARGE SCALE GENOMIC DNA]</scope>
    <source>
        <strain evidence="5 6">PX506</strain>
        <tissue evidence="5">Whole organism</tissue>
    </source>
</reference>
<evidence type="ECO:0008006" key="7">
    <source>
        <dbReference type="Google" id="ProtNLM"/>
    </source>
</evidence>
<dbReference type="Gene3D" id="2.60.120.650">
    <property type="entry name" value="Cupin"/>
    <property type="match status" value="1"/>
</dbReference>
<dbReference type="AlphaFoldDB" id="A0A6A5GN25"/>
<protein>
    <recommendedName>
        <fullName evidence="7">JmjC domain-containing protein</fullName>
    </recommendedName>
</protein>
<evidence type="ECO:0000313" key="5">
    <source>
        <dbReference type="EMBL" id="KAF1756011.1"/>
    </source>
</evidence>
<feature type="region of interest" description="Disordered" evidence="4">
    <location>
        <begin position="1"/>
        <end position="25"/>
    </location>
</feature>